<comment type="subunit">
    <text evidence="4">Forms a cylinder of 14 subunits composed of two heptameric rings stacked back-to-back. Interacts with the co-chaperonin GroES.</text>
</comment>
<dbReference type="NCBIfam" id="TIGR02348">
    <property type="entry name" value="GroEL"/>
    <property type="match status" value="1"/>
</dbReference>
<evidence type="ECO:0000313" key="6">
    <source>
        <dbReference type="Proteomes" id="UP000320078"/>
    </source>
</evidence>
<dbReference type="RefSeq" id="WP_144658190.1">
    <property type="nucleotide sequence ID" value="NZ_VIAE01000001.1"/>
</dbReference>
<dbReference type="EMBL" id="VIAE01000001">
    <property type="protein sequence ID" value="TVY12419.1"/>
    <property type="molecule type" value="Genomic_DNA"/>
</dbReference>
<dbReference type="CDD" id="cd03344">
    <property type="entry name" value="GroEL"/>
    <property type="match status" value="1"/>
</dbReference>
<dbReference type="NCBIfam" id="NF009487">
    <property type="entry name" value="PRK12849.1"/>
    <property type="match status" value="1"/>
</dbReference>
<evidence type="ECO:0000256" key="3">
    <source>
        <dbReference type="RuleBase" id="RU000418"/>
    </source>
</evidence>
<dbReference type="Gene3D" id="1.10.560.10">
    <property type="entry name" value="GroEL-like equatorial domain"/>
    <property type="match status" value="1"/>
</dbReference>
<evidence type="ECO:0000256" key="1">
    <source>
        <dbReference type="ARBA" id="ARBA00006607"/>
    </source>
</evidence>
<dbReference type="InterPro" id="IPR027409">
    <property type="entry name" value="GroEL-like_apical_dom_sf"/>
</dbReference>
<dbReference type="SUPFAM" id="SSF48592">
    <property type="entry name" value="GroEL equatorial domain-like"/>
    <property type="match status" value="1"/>
</dbReference>
<reference evidence="5 6" key="1">
    <citation type="submission" date="2019-06" db="EMBL/GenBank/DDBJ databases">
        <title>Draft Genome Sequence of Candidatus Phytoplasma pini-Related Strain MDPP: A Resource for Comparative Genomics of Gymnosperm-infecting Phytoplasmas.</title>
        <authorList>
            <person name="Cai W."/>
            <person name="Costanzo S."/>
            <person name="Shao J."/>
            <person name="Zhao Y."/>
            <person name="Davis R."/>
        </authorList>
    </citation>
    <scope>NUCLEOTIDE SEQUENCE [LARGE SCALE GENOMIC DNA]</scope>
    <source>
        <strain evidence="5 6">MDPP</strain>
    </source>
</reference>
<dbReference type="Pfam" id="PF00118">
    <property type="entry name" value="Cpn60_TCP1"/>
    <property type="match status" value="1"/>
</dbReference>
<organism evidence="5 6">
    <name type="scientific">Candidatus Phytoplasma pini</name>
    <dbReference type="NCBI Taxonomy" id="267362"/>
    <lineage>
        <taxon>Bacteria</taxon>
        <taxon>Bacillati</taxon>
        <taxon>Mycoplasmatota</taxon>
        <taxon>Mollicutes</taxon>
        <taxon>Acholeplasmatales</taxon>
        <taxon>Acholeplasmataceae</taxon>
        <taxon>Candidatus Phytoplasma</taxon>
    </lineage>
</organism>
<proteinExistence type="inferred from homology"/>
<keyword evidence="2" id="KW-0143">Chaperone</keyword>
<dbReference type="Gene3D" id="3.50.7.10">
    <property type="entry name" value="GroEL"/>
    <property type="match status" value="1"/>
</dbReference>
<dbReference type="NCBIfam" id="NF000592">
    <property type="entry name" value="PRK00013.1"/>
    <property type="match status" value="1"/>
</dbReference>
<dbReference type="PANTHER" id="PTHR45633">
    <property type="entry name" value="60 KDA HEAT SHOCK PROTEIN, MITOCHONDRIAL"/>
    <property type="match status" value="1"/>
</dbReference>
<dbReference type="InterPro" id="IPR027413">
    <property type="entry name" value="GROEL-like_equatorial_sf"/>
</dbReference>
<comment type="similarity">
    <text evidence="1 3">Belongs to the chaperonin (HSP60) family.</text>
</comment>
<dbReference type="Proteomes" id="UP000320078">
    <property type="component" value="Unassembled WGS sequence"/>
</dbReference>
<gene>
    <name evidence="5" type="primary">groEL</name>
    <name evidence="5" type="ORF">MDPP_0035</name>
</gene>
<dbReference type="InterPro" id="IPR002423">
    <property type="entry name" value="Cpn60/GroEL/TCP-1"/>
</dbReference>
<comment type="caution">
    <text evidence="5">The sequence shown here is derived from an EMBL/GenBank/DDBJ whole genome shotgun (WGS) entry which is preliminary data.</text>
</comment>
<dbReference type="GO" id="GO:0005524">
    <property type="term" value="F:ATP binding"/>
    <property type="evidence" value="ECO:0007669"/>
    <property type="project" value="InterPro"/>
</dbReference>
<sequence>MAKKVIFGKEARKEILKGVNALAETVKITLGPKGSNVVLEKPYESPSIINDGVSIAKEIELKDAYQNMGAKLVCEAAIKTNDDAGDGTTTATILAQNMIQKGFKFINSGYKAVSIKEGILKASKEVAKRLLEKSKPIETQEDIENVASISSGQKEIGKIIADAIEKVTKKGVISVDKSQGFKTELEVIQGMQYDKGYLSPYFVTNKENMSVELEQASILVTDHKISNIQEIRPLLEDIVKNSTPLLIIADSLENDVVSTLIFNKMSGIFNIVATDAPGFGDNQKDFLQDIAALTQATFISKDLNMKLQNVRAEHLGKINKAIVKKDKTVLIGTEKTEILKNRIKEIEIHIQKATSDYELKNLKTRLAKLSGGIAIIKVGAATEAELKEQKLRIEDALNATQAAIAEGILVGGGKAFIEIFNDLKDELKDENSDVQKGINIVLDSLLIPSYQIAENAGFDGDSVVKEQLKQKENFGFDAKEGKYVDLLKQGIIDPTRVLKQAILNSSSIAAIIITTEAAVATFKDKNNDNISSSMPNPNAL</sequence>
<protein>
    <recommendedName>
        <fullName evidence="4">60 kDa chaperonin</fullName>
    </recommendedName>
</protein>
<dbReference type="FunFam" id="3.50.7.10:FF:000001">
    <property type="entry name" value="60 kDa chaperonin"/>
    <property type="match status" value="1"/>
</dbReference>
<evidence type="ECO:0000313" key="5">
    <source>
        <dbReference type="EMBL" id="TVY12419.1"/>
    </source>
</evidence>
<dbReference type="Gene3D" id="3.30.260.10">
    <property type="entry name" value="TCP-1-like chaperonin intermediate domain"/>
    <property type="match status" value="1"/>
</dbReference>
<dbReference type="AlphaFoldDB" id="A0A559KJX8"/>
<name>A0A559KJX8_9MOLU</name>
<dbReference type="NCBIfam" id="NF009489">
    <property type="entry name" value="PRK12851.1"/>
    <property type="match status" value="1"/>
</dbReference>
<keyword evidence="6" id="KW-1185">Reference proteome</keyword>
<accession>A0A559KJX8</accession>
<evidence type="ECO:0000256" key="4">
    <source>
        <dbReference type="RuleBase" id="RU000419"/>
    </source>
</evidence>
<dbReference type="SUPFAM" id="SSF54849">
    <property type="entry name" value="GroEL-intermediate domain like"/>
    <property type="match status" value="1"/>
</dbReference>
<dbReference type="OrthoDB" id="9766614at2"/>
<evidence type="ECO:0000256" key="2">
    <source>
        <dbReference type="ARBA" id="ARBA00023186"/>
    </source>
</evidence>
<dbReference type="GO" id="GO:0042026">
    <property type="term" value="P:protein refolding"/>
    <property type="evidence" value="ECO:0007669"/>
    <property type="project" value="InterPro"/>
</dbReference>
<dbReference type="InterPro" id="IPR027410">
    <property type="entry name" value="TCP-1-like_intermed_sf"/>
</dbReference>
<dbReference type="GO" id="GO:0140662">
    <property type="term" value="F:ATP-dependent protein folding chaperone"/>
    <property type="evidence" value="ECO:0007669"/>
    <property type="project" value="InterPro"/>
</dbReference>
<dbReference type="PRINTS" id="PR00298">
    <property type="entry name" value="CHAPERONIN60"/>
</dbReference>
<dbReference type="InterPro" id="IPR001844">
    <property type="entry name" value="Cpn60/GroEL"/>
</dbReference>
<dbReference type="SUPFAM" id="SSF52029">
    <property type="entry name" value="GroEL apical domain-like"/>
    <property type="match status" value="1"/>
</dbReference>
<comment type="function">
    <text evidence="4">Together with its co-chaperonin GroES, plays an essential role in assisting protein folding. The GroEL-GroES system forms a nano-cage that allows encapsulation of the non-native substrate proteins and provides a physical environment optimized to promote and accelerate protein folding.</text>
</comment>
<dbReference type="NCBIfam" id="NF009488">
    <property type="entry name" value="PRK12850.1"/>
    <property type="match status" value="1"/>
</dbReference>